<organism evidence="2 3">
    <name type="scientific">Streptomyces taklimakanensis</name>
    <dbReference type="NCBI Taxonomy" id="2569853"/>
    <lineage>
        <taxon>Bacteria</taxon>
        <taxon>Bacillati</taxon>
        <taxon>Actinomycetota</taxon>
        <taxon>Actinomycetes</taxon>
        <taxon>Kitasatosporales</taxon>
        <taxon>Streptomycetaceae</taxon>
        <taxon>Streptomyces</taxon>
    </lineage>
</organism>
<accession>A0A6G2BEC6</accession>
<feature type="compositionally biased region" description="Pro residues" evidence="1">
    <location>
        <begin position="100"/>
        <end position="109"/>
    </location>
</feature>
<dbReference type="RefSeq" id="WP_155071650.1">
    <property type="nucleotide sequence ID" value="NZ_WIXO01000001.1"/>
</dbReference>
<keyword evidence="3" id="KW-1185">Reference proteome</keyword>
<feature type="region of interest" description="Disordered" evidence="1">
    <location>
        <begin position="249"/>
        <end position="271"/>
    </location>
</feature>
<protein>
    <submittedName>
        <fullName evidence="2">Uncharacterized protein</fullName>
    </submittedName>
</protein>
<dbReference type="Proteomes" id="UP000473014">
    <property type="component" value="Unassembled WGS sequence"/>
</dbReference>
<reference evidence="2 3" key="1">
    <citation type="submission" date="2019-11" db="EMBL/GenBank/DDBJ databases">
        <authorList>
            <person name="Yuan L."/>
        </authorList>
    </citation>
    <scope>NUCLEOTIDE SEQUENCE [LARGE SCALE GENOMIC DNA]</scope>
    <source>
        <strain evidence="2 3">TRM43335</strain>
    </source>
</reference>
<evidence type="ECO:0000313" key="3">
    <source>
        <dbReference type="Proteomes" id="UP000473014"/>
    </source>
</evidence>
<feature type="region of interest" description="Disordered" evidence="1">
    <location>
        <begin position="85"/>
        <end position="165"/>
    </location>
</feature>
<evidence type="ECO:0000313" key="2">
    <source>
        <dbReference type="EMBL" id="MTE20635.1"/>
    </source>
</evidence>
<proteinExistence type="predicted"/>
<sequence>MDPLHEMLREEADAYRPDRARLRARVWEGVSAGTRGRPVPHAAPAQSARLPRLLGTSRASWPRIALGALAATAALLAGVLAVTSPTDGGGGSREVATAPLPTPPDPDAPAPSRAPSSPDPSSPDPSSPSNAGPRPGGHRVEDGPLWAEGSIDPHSNPHWAQGNITLGTREPLTSLVVEVRIARTDGVRSTGDWRTLPEADFTATTREEGDALVYRWTLKEGRTVPAGEHVFAVQYDRATAARDTGNDTYAATATTADGEHTVRGGFRPPAG</sequence>
<name>A0A6G2BEC6_9ACTN</name>
<dbReference type="OrthoDB" id="4147502at2"/>
<gene>
    <name evidence="2" type="ORF">F0L17_16270</name>
</gene>
<evidence type="ECO:0000256" key="1">
    <source>
        <dbReference type="SAM" id="MobiDB-lite"/>
    </source>
</evidence>
<feature type="compositionally biased region" description="Pro residues" evidence="1">
    <location>
        <begin position="117"/>
        <end position="126"/>
    </location>
</feature>
<comment type="caution">
    <text evidence="2">The sequence shown here is derived from an EMBL/GenBank/DDBJ whole genome shotgun (WGS) entry which is preliminary data.</text>
</comment>
<dbReference type="AlphaFoldDB" id="A0A6G2BEC6"/>
<dbReference type="EMBL" id="WIXO01000001">
    <property type="protein sequence ID" value="MTE20635.1"/>
    <property type="molecule type" value="Genomic_DNA"/>
</dbReference>